<protein>
    <submittedName>
        <fullName evidence="2">Uncharacterized protein</fullName>
    </submittedName>
</protein>
<gene>
    <name evidence="2" type="ORF">PHLCEN_2v2432</name>
</gene>
<sequence>MVVHTHSHLPARPPARPLAFFEGLAGSEADIDAIFELEEEFENESALDLTDAGPIPPVDFRHRRPSQPARPRGPSSGSISNSPSPLQDSSPSSPARKPESSSPAPLSPPPLSHIALPRTRVNSILSMAQSAPSPLAQVFQPLMMHEAASAASAAAAAAADPPAEDQKGGGGGGAEDGQNAPFPKMSSSPPAMSYGGPAVRRRLSSQQQQQQHRRDGSLPQQAGLGLGLRRFPPAAISSPPQTSAVFESPDEHDTDGLAAEDDGAKTPGAEGGKGRSGSVGERRRGGGGGPLETAGQIEEGGGGFGELEKRFDRVESRQKRIEDLLVHLTTSLRR</sequence>
<organism evidence="2 3">
    <name type="scientific">Hermanssonia centrifuga</name>
    <dbReference type="NCBI Taxonomy" id="98765"/>
    <lineage>
        <taxon>Eukaryota</taxon>
        <taxon>Fungi</taxon>
        <taxon>Dikarya</taxon>
        <taxon>Basidiomycota</taxon>
        <taxon>Agaricomycotina</taxon>
        <taxon>Agaricomycetes</taxon>
        <taxon>Polyporales</taxon>
        <taxon>Meruliaceae</taxon>
        <taxon>Hermanssonia</taxon>
    </lineage>
</organism>
<accession>A0A2R6RLY9</accession>
<dbReference type="EMBL" id="MLYV02000222">
    <property type="protein sequence ID" value="PSS31019.1"/>
    <property type="molecule type" value="Genomic_DNA"/>
</dbReference>
<feature type="compositionally biased region" description="Low complexity" evidence="1">
    <location>
        <begin position="66"/>
        <end position="104"/>
    </location>
</feature>
<proteinExistence type="predicted"/>
<reference evidence="2 3" key="1">
    <citation type="submission" date="2018-02" db="EMBL/GenBank/DDBJ databases">
        <title>Genome sequence of the basidiomycete white-rot fungus Phlebia centrifuga.</title>
        <authorList>
            <person name="Granchi Z."/>
            <person name="Peng M."/>
            <person name="de Vries R.P."/>
            <person name="Hilden K."/>
            <person name="Makela M.R."/>
            <person name="Grigoriev I."/>
            <person name="Riley R."/>
        </authorList>
    </citation>
    <scope>NUCLEOTIDE SEQUENCE [LARGE SCALE GENOMIC DNA]</scope>
    <source>
        <strain evidence="2 3">FBCC195</strain>
    </source>
</reference>
<feature type="region of interest" description="Disordered" evidence="1">
    <location>
        <begin position="155"/>
        <end position="309"/>
    </location>
</feature>
<dbReference type="AlphaFoldDB" id="A0A2R6RLY9"/>
<evidence type="ECO:0000313" key="3">
    <source>
        <dbReference type="Proteomes" id="UP000186601"/>
    </source>
</evidence>
<comment type="caution">
    <text evidence="2">The sequence shown here is derived from an EMBL/GenBank/DDBJ whole genome shotgun (WGS) entry which is preliminary data.</text>
</comment>
<feature type="region of interest" description="Disordered" evidence="1">
    <location>
        <begin position="42"/>
        <end position="114"/>
    </location>
</feature>
<evidence type="ECO:0000313" key="2">
    <source>
        <dbReference type="EMBL" id="PSS31019.1"/>
    </source>
</evidence>
<dbReference type="STRING" id="98765.A0A2R6RLY9"/>
<dbReference type="Proteomes" id="UP000186601">
    <property type="component" value="Unassembled WGS sequence"/>
</dbReference>
<keyword evidence="3" id="KW-1185">Reference proteome</keyword>
<name>A0A2R6RLY9_9APHY</name>
<evidence type="ECO:0000256" key="1">
    <source>
        <dbReference type="SAM" id="MobiDB-lite"/>
    </source>
</evidence>